<feature type="non-terminal residue" evidence="1">
    <location>
        <position position="282"/>
    </location>
</feature>
<evidence type="ECO:0008006" key="3">
    <source>
        <dbReference type="Google" id="ProtNLM"/>
    </source>
</evidence>
<evidence type="ECO:0000313" key="2">
    <source>
        <dbReference type="Proteomes" id="UP000198415"/>
    </source>
</evidence>
<dbReference type="EMBL" id="FZNR01000028">
    <property type="protein sequence ID" value="SNS92066.1"/>
    <property type="molecule type" value="Genomic_DNA"/>
</dbReference>
<keyword evidence="2" id="KW-1185">Reference proteome</keyword>
<evidence type="ECO:0000313" key="1">
    <source>
        <dbReference type="EMBL" id="SNS92066.1"/>
    </source>
</evidence>
<organism evidence="1 2">
    <name type="scientific">Actinoplanes regularis</name>
    <dbReference type="NCBI Taxonomy" id="52697"/>
    <lineage>
        <taxon>Bacteria</taxon>
        <taxon>Bacillati</taxon>
        <taxon>Actinomycetota</taxon>
        <taxon>Actinomycetes</taxon>
        <taxon>Micromonosporales</taxon>
        <taxon>Micromonosporaceae</taxon>
        <taxon>Actinoplanes</taxon>
    </lineage>
</organism>
<proteinExistence type="predicted"/>
<gene>
    <name evidence="1" type="ORF">SAMN06264365_12880</name>
</gene>
<dbReference type="AlphaFoldDB" id="A0A239IE69"/>
<accession>A0A239IE69</accession>
<name>A0A239IE69_9ACTN</name>
<dbReference type="Proteomes" id="UP000198415">
    <property type="component" value="Unassembled WGS sequence"/>
</dbReference>
<sequence length="282" mass="30478">MMIAVPPRSVPITVDALLESALAEAGPRNRTFAIIGLVPHLDSGQLDRVWDLAVEMSDERSREILIAELSPYLDARHLAAFTEPAGIPTDLLITLAPRLPREQQAELIEKLLGEAEAGERDVSSMTPLRPLLSAGQAGRIGRLLLADDDPQRAIQGLRSWIPVLPAEVRSAALALLRTVAPDDWTMARVLENEWVAHLSPDEARRLLPMVTAFSRNARAEVLPALTAVLPEAAPLALDALRHGRGTGRGISALARALSPADRSELLAVLASPPAEDLPRLRE</sequence>
<reference evidence="1 2" key="1">
    <citation type="submission" date="2017-06" db="EMBL/GenBank/DDBJ databases">
        <authorList>
            <person name="Kim H.J."/>
            <person name="Triplett B.A."/>
        </authorList>
    </citation>
    <scope>NUCLEOTIDE SEQUENCE [LARGE SCALE GENOMIC DNA]</scope>
    <source>
        <strain evidence="1 2">DSM 43151</strain>
    </source>
</reference>
<protein>
    <recommendedName>
        <fullName evidence="3">Leucine rich repeat variant</fullName>
    </recommendedName>
</protein>